<reference evidence="1 2" key="1">
    <citation type="submission" date="2018-03" db="EMBL/GenBank/DDBJ databases">
        <title>Genomic Encyclopedia of Type Strains, Phase III (KMG-III): the genomes of soil and plant-associated and newly described type strains.</title>
        <authorList>
            <person name="Whitman W."/>
        </authorList>
    </citation>
    <scope>NUCLEOTIDE SEQUENCE [LARGE SCALE GENOMIC DNA]</scope>
    <source>
        <strain evidence="1 2">CGMCC 4.7067</strain>
    </source>
</reference>
<dbReference type="OrthoDB" id="3668204at2"/>
<evidence type="ECO:0000313" key="2">
    <source>
        <dbReference type="Proteomes" id="UP000238176"/>
    </source>
</evidence>
<gene>
    <name evidence="1" type="ORF">B0I28_11556</name>
</gene>
<comment type="caution">
    <text evidence="1">The sequence shown here is derived from an EMBL/GenBank/DDBJ whole genome shotgun (WGS) entry which is preliminary data.</text>
</comment>
<organism evidence="1 2">
    <name type="scientific">Glycomyces artemisiae</name>
    <dbReference type="NCBI Taxonomy" id="1076443"/>
    <lineage>
        <taxon>Bacteria</taxon>
        <taxon>Bacillati</taxon>
        <taxon>Actinomycetota</taxon>
        <taxon>Actinomycetes</taxon>
        <taxon>Glycomycetales</taxon>
        <taxon>Glycomycetaceae</taxon>
        <taxon>Glycomyces</taxon>
    </lineage>
</organism>
<accession>A0A2T0U8K7</accession>
<dbReference type="RefSeq" id="WP_106366762.1">
    <property type="nucleotide sequence ID" value="NZ_PVTJ01000015.1"/>
</dbReference>
<sequence>MEQTQYRGFDPVLDARPVMHSQFLHRGEEVLFAVGVLPANTAYDVRGRERNGSPKRFVLSALKTTLVTTIRVIAKLIAIYLSPNFFPELSGRRVVPVTVSGPRSDCRAAALADAARSRTGVWILTDRRFAFAEVRDHDQRATAPETTEDRLELLKWNLDLPGRWSPGQEDQQLGPVTTVPVFELSADRYWDRSRDRRKPKGSVEGVFHLLEFPDGSSIALGIDSPV</sequence>
<dbReference type="Proteomes" id="UP000238176">
    <property type="component" value="Unassembled WGS sequence"/>
</dbReference>
<name>A0A2T0U8K7_9ACTN</name>
<protein>
    <submittedName>
        <fullName evidence="1">Uncharacterized protein</fullName>
    </submittedName>
</protein>
<proteinExistence type="predicted"/>
<evidence type="ECO:0000313" key="1">
    <source>
        <dbReference type="EMBL" id="PRY54202.1"/>
    </source>
</evidence>
<dbReference type="EMBL" id="PVTJ01000015">
    <property type="protein sequence ID" value="PRY54202.1"/>
    <property type="molecule type" value="Genomic_DNA"/>
</dbReference>
<dbReference type="AlphaFoldDB" id="A0A2T0U8K7"/>
<keyword evidence="2" id="KW-1185">Reference proteome</keyword>